<dbReference type="AlphaFoldDB" id="A0A5N6QRL3"/>
<evidence type="ECO:0000256" key="1">
    <source>
        <dbReference type="ARBA" id="ARBA00004370"/>
    </source>
</evidence>
<sequence length="956" mass="101187">MESALPLSGTTIALFTVSKALSRHRLCTAPLTQLLTRRLRCTSAFAFSSTPRSLYAAAAVPPVRRLLQCVSSSTASFGSGGGGFGGESGGGGGGGENGSDGGNAKENLVVGGPEEASALSPDVIMLDVGGMTCGGCAASVKRILESQPQVSSASVNLTTETAVVWPVSEAKGTPNWQKPLGEALAKHLTSCGFKSNLRDSGRDNFFKVFEKKMEEKRNRLKESGRELAVSWALCAVCLVGHLSHFLGAKASWIHAFHSTGFHLSLSLFTLLGPGRQLILDGIKSLFKGAPNMNTLVGLGALSSFTVSSLASLIPKLGWKAFFEEPIMLIAFVLLGRNLEQRAKIKATSDMTGLLSILPSKARLLVNGDADGLGSTVEVPCSSLSVGDQIVVLPGDRVPADGVVRAGRSTIDESSFTGEPLPVTKLPGSEVAAGSINLNGTLTVEVRRPGGVTAMGDIVRLVEEAQSREAPVQRLADKVSGHFTYGVMALSAATFVFWNMFGTHILPAAFYKGSLVSLALQLSCSVLVVACPCALGLATPTAVLVGTSLGATRGLLWRGGNILEKFSMVDTIVFDKTGTLTIGRPVVTKVVTPGHVGSTDSNENSHHTWSEVEVLKLAAGVESNTVHPVGKAIVEAARTVNGQNAKVVDGTFMEEPGSGTVAIIGNKKVSVGTLDWVQRLISAVDPNGLQEVMPEIVLVWASSSVMLWLDRSVMARFVDAIGLFLFPPRLLQCFHQILSGMIRWPPLSQLSPRLVVVSPLFSDWGKTLKGVISKREISGVKPDEKKKFITELQKGQNIVAMVGDGINDAAALASSDIGIAMGGGVGAASEVSSIVLMGNRLSQLLDALELSRLTMKTVKQNLWWAFAYNIVGIPIAAGMLLPFTGTMLTPSIAGALMGLSSIGVMTNSLLLRYKFSSKRNLVYGSYPYAKIHLDSDLLADQKEKMKQRDSDSRRETR</sequence>
<name>A0A5N6QRL3_9ROSI</name>
<feature type="domain" description="HMA" evidence="10">
    <location>
        <begin position="122"/>
        <end position="196"/>
    </location>
</feature>
<feature type="transmembrane region" description="Helical" evidence="9">
    <location>
        <begin position="861"/>
        <end position="880"/>
    </location>
</feature>
<dbReference type="Gene3D" id="3.40.50.1000">
    <property type="entry name" value="HAD superfamily/HAD-like"/>
    <property type="match status" value="2"/>
</dbReference>
<dbReference type="InterPro" id="IPR023214">
    <property type="entry name" value="HAD_sf"/>
</dbReference>
<dbReference type="InterPro" id="IPR008250">
    <property type="entry name" value="ATPase_P-typ_transduc_dom_A_sf"/>
</dbReference>
<evidence type="ECO:0000256" key="3">
    <source>
        <dbReference type="ARBA" id="ARBA00022692"/>
    </source>
</evidence>
<dbReference type="InterPro" id="IPR036163">
    <property type="entry name" value="HMA_dom_sf"/>
</dbReference>
<dbReference type="Gene3D" id="3.40.1110.10">
    <property type="entry name" value="Calcium-transporting ATPase, cytoplasmic domain N"/>
    <property type="match status" value="1"/>
</dbReference>
<dbReference type="PROSITE" id="PS50846">
    <property type="entry name" value="HMA_2"/>
    <property type="match status" value="1"/>
</dbReference>
<dbReference type="PRINTS" id="PR00120">
    <property type="entry name" value="HATPASE"/>
</dbReference>
<dbReference type="PROSITE" id="PS01047">
    <property type="entry name" value="HMA_1"/>
    <property type="match status" value="1"/>
</dbReference>
<keyword evidence="5" id="KW-1278">Translocase</keyword>
<keyword evidence="12" id="KW-1185">Reference proteome</keyword>
<dbReference type="SUPFAM" id="SSF55008">
    <property type="entry name" value="HMA, heavy metal-associated domain"/>
    <property type="match status" value="1"/>
</dbReference>
<dbReference type="PROSITE" id="PS00154">
    <property type="entry name" value="ATPASE_E1_E2"/>
    <property type="match status" value="1"/>
</dbReference>
<dbReference type="GO" id="GO:0016020">
    <property type="term" value="C:membrane"/>
    <property type="evidence" value="ECO:0007669"/>
    <property type="project" value="UniProtKB-SubCell"/>
</dbReference>
<evidence type="ECO:0000256" key="5">
    <source>
        <dbReference type="ARBA" id="ARBA00022967"/>
    </source>
</evidence>
<feature type="region of interest" description="Disordered" evidence="8">
    <location>
        <begin position="74"/>
        <end position="108"/>
    </location>
</feature>
<proteinExistence type="inferred from homology"/>
<dbReference type="SUPFAM" id="SSF81653">
    <property type="entry name" value="Calcium ATPase, transduction domain A"/>
    <property type="match status" value="1"/>
</dbReference>
<keyword evidence="3 9" id="KW-0812">Transmembrane</keyword>
<dbReference type="GO" id="GO:0055070">
    <property type="term" value="P:copper ion homeostasis"/>
    <property type="evidence" value="ECO:0007669"/>
    <property type="project" value="TreeGrafter"/>
</dbReference>
<dbReference type="SUPFAM" id="SSF56784">
    <property type="entry name" value="HAD-like"/>
    <property type="match status" value="1"/>
</dbReference>
<dbReference type="InterPro" id="IPR006121">
    <property type="entry name" value="HMA_dom"/>
</dbReference>
<keyword evidence="7 9" id="KW-0472">Membrane</keyword>
<evidence type="ECO:0000256" key="8">
    <source>
        <dbReference type="SAM" id="MobiDB-lite"/>
    </source>
</evidence>
<dbReference type="OrthoDB" id="432719at2759"/>
<keyword evidence="6 9" id="KW-1133">Transmembrane helix</keyword>
<dbReference type="CDD" id="cd00371">
    <property type="entry name" value="HMA"/>
    <property type="match status" value="1"/>
</dbReference>
<dbReference type="FunFam" id="3.30.70.100:FF:000047">
    <property type="entry name" value="Copper-transporting ATPase PAA1, chloroplastic"/>
    <property type="match status" value="1"/>
</dbReference>
<dbReference type="GO" id="GO:0005524">
    <property type="term" value="F:ATP binding"/>
    <property type="evidence" value="ECO:0007669"/>
    <property type="project" value="InterPro"/>
</dbReference>
<comment type="similarity">
    <text evidence="2">Belongs to the cation transport ATPase (P-type) (TC 3.A.3) family. Type IB subfamily.</text>
</comment>
<reference evidence="11 12" key="1">
    <citation type="submission" date="2019-06" db="EMBL/GenBank/DDBJ databases">
        <title>A chromosomal-level reference genome of Carpinus fangiana (Coryloideae, Betulaceae).</title>
        <authorList>
            <person name="Yang X."/>
            <person name="Wang Z."/>
            <person name="Zhang L."/>
            <person name="Hao G."/>
            <person name="Liu J."/>
            <person name="Yang Y."/>
        </authorList>
    </citation>
    <scope>NUCLEOTIDE SEQUENCE [LARGE SCALE GENOMIC DNA]</scope>
    <source>
        <strain evidence="11">Cfa_2016G</strain>
        <tissue evidence="11">Leaf</tissue>
    </source>
</reference>
<dbReference type="Pfam" id="PF00702">
    <property type="entry name" value="Hydrolase"/>
    <property type="match status" value="1"/>
</dbReference>
<dbReference type="InterPro" id="IPR018303">
    <property type="entry name" value="ATPase_P-typ_P_site"/>
</dbReference>
<dbReference type="FunFam" id="2.70.150.10:FF:000002">
    <property type="entry name" value="Copper-transporting ATPase 1, putative"/>
    <property type="match status" value="1"/>
</dbReference>
<protein>
    <recommendedName>
        <fullName evidence="10">HMA domain-containing protein</fullName>
    </recommendedName>
</protein>
<dbReference type="Pfam" id="PF00122">
    <property type="entry name" value="E1-E2_ATPase"/>
    <property type="match status" value="1"/>
</dbReference>
<dbReference type="NCBIfam" id="TIGR01494">
    <property type="entry name" value="ATPase_P-type"/>
    <property type="match status" value="2"/>
</dbReference>
<feature type="compositionally biased region" description="Gly residues" evidence="8">
    <location>
        <begin position="78"/>
        <end position="101"/>
    </location>
</feature>
<dbReference type="Gene3D" id="2.70.150.10">
    <property type="entry name" value="Calcium-transporting ATPase, cytoplasmic transduction domain A"/>
    <property type="match status" value="1"/>
</dbReference>
<evidence type="ECO:0000256" key="6">
    <source>
        <dbReference type="ARBA" id="ARBA00022989"/>
    </source>
</evidence>
<dbReference type="InterPro" id="IPR023298">
    <property type="entry name" value="ATPase_P-typ_TM_dom_sf"/>
</dbReference>
<evidence type="ECO:0000256" key="9">
    <source>
        <dbReference type="SAM" id="Phobius"/>
    </source>
</evidence>
<evidence type="ECO:0000313" key="11">
    <source>
        <dbReference type="EMBL" id="KAE8009148.1"/>
    </source>
</evidence>
<dbReference type="Proteomes" id="UP000327013">
    <property type="component" value="Chromosome 2"/>
</dbReference>
<evidence type="ECO:0000256" key="4">
    <source>
        <dbReference type="ARBA" id="ARBA00022723"/>
    </source>
</evidence>
<evidence type="ECO:0000313" key="12">
    <source>
        <dbReference type="Proteomes" id="UP000327013"/>
    </source>
</evidence>
<dbReference type="PANTHER" id="PTHR43520:SF22">
    <property type="entry name" value="COPPER-TRANSPORTING ATPASE PAA1, CHLOROPLASTIC"/>
    <property type="match status" value="1"/>
</dbReference>
<feature type="transmembrane region" description="Helical" evidence="9">
    <location>
        <begin position="886"/>
        <end position="910"/>
    </location>
</feature>
<dbReference type="Gene3D" id="3.30.70.100">
    <property type="match status" value="1"/>
</dbReference>
<comment type="subcellular location">
    <subcellularLocation>
        <location evidence="1">Membrane</location>
    </subcellularLocation>
</comment>
<accession>A0A5N6QRL3</accession>
<dbReference type="PRINTS" id="PR00119">
    <property type="entry name" value="CATATPASE"/>
</dbReference>
<dbReference type="InterPro" id="IPR059000">
    <property type="entry name" value="ATPase_P-type_domA"/>
</dbReference>
<dbReference type="GO" id="GO:0005507">
    <property type="term" value="F:copper ion binding"/>
    <property type="evidence" value="ECO:0007669"/>
    <property type="project" value="TreeGrafter"/>
</dbReference>
<evidence type="ECO:0000259" key="10">
    <source>
        <dbReference type="PROSITE" id="PS50846"/>
    </source>
</evidence>
<dbReference type="InterPro" id="IPR023299">
    <property type="entry name" value="ATPase_P-typ_cyto_dom_N"/>
</dbReference>
<feature type="transmembrane region" description="Helical" evidence="9">
    <location>
        <begin position="482"/>
        <end position="505"/>
    </location>
</feature>
<dbReference type="GO" id="GO:0016887">
    <property type="term" value="F:ATP hydrolysis activity"/>
    <property type="evidence" value="ECO:0007669"/>
    <property type="project" value="InterPro"/>
</dbReference>
<evidence type="ECO:0000256" key="2">
    <source>
        <dbReference type="ARBA" id="ARBA00006024"/>
    </source>
</evidence>
<dbReference type="CDD" id="cd02079">
    <property type="entry name" value="P-type_ATPase_HM"/>
    <property type="match status" value="1"/>
</dbReference>
<dbReference type="SUPFAM" id="SSF81660">
    <property type="entry name" value="Metal cation-transporting ATPase, ATP-binding domain N"/>
    <property type="match status" value="1"/>
</dbReference>
<dbReference type="EMBL" id="CM017322">
    <property type="protein sequence ID" value="KAE8009148.1"/>
    <property type="molecule type" value="Genomic_DNA"/>
</dbReference>
<gene>
    <name evidence="11" type="ORF">FH972_005601</name>
</gene>
<dbReference type="GO" id="GO:0043682">
    <property type="term" value="F:P-type divalent copper transporter activity"/>
    <property type="evidence" value="ECO:0007669"/>
    <property type="project" value="TreeGrafter"/>
</dbReference>
<feature type="transmembrane region" description="Helical" evidence="9">
    <location>
        <begin position="517"/>
        <end position="544"/>
    </location>
</feature>
<evidence type="ECO:0000256" key="7">
    <source>
        <dbReference type="ARBA" id="ARBA00023136"/>
    </source>
</evidence>
<dbReference type="InterPro" id="IPR001757">
    <property type="entry name" value="P_typ_ATPase"/>
</dbReference>
<keyword evidence="4" id="KW-0479">Metal-binding</keyword>
<organism evidence="11 12">
    <name type="scientific">Carpinus fangiana</name>
    <dbReference type="NCBI Taxonomy" id="176857"/>
    <lineage>
        <taxon>Eukaryota</taxon>
        <taxon>Viridiplantae</taxon>
        <taxon>Streptophyta</taxon>
        <taxon>Embryophyta</taxon>
        <taxon>Tracheophyta</taxon>
        <taxon>Spermatophyta</taxon>
        <taxon>Magnoliopsida</taxon>
        <taxon>eudicotyledons</taxon>
        <taxon>Gunneridae</taxon>
        <taxon>Pentapetalae</taxon>
        <taxon>rosids</taxon>
        <taxon>fabids</taxon>
        <taxon>Fagales</taxon>
        <taxon>Betulaceae</taxon>
        <taxon>Carpinus</taxon>
    </lineage>
</organism>
<dbReference type="InterPro" id="IPR036412">
    <property type="entry name" value="HAD-like_sf"/>
</dbReference>
<dbReference type="SUPFAM" id="SSF81665">
    <property type="entry name" value="Calcium ATPase, transmembrane domain M"/>
    <property type="match status" value="1"/>
</dbReference>
<dbReference type="Pfam" id="PF00403">
    <property type="entry name" value="HMA"/>
    <property type="match status" value="1"/>
</dbReference>
<dbReference type="InterPro" id="IPR017969">
    <property type="entry name" value="Heavy-metal-associated_CS"/>
</dbReference>
<dbReference type="PANTHER" id="PTHR43520">
    <property type="entry name" value="ATP7, ISOFORM B"/>
    <property type="match status" value="1"/>
</dbReference>